<keyword evidence="4" id="KW-0862">Zinc</keyword>
<dbReference type="PANTHER" id="PTHR24409">
    <property type="entry name" value="ZINC FINGER PROTEIN 142"/>
    <property type="match status" value="1"/>
</dbReference>
<evidence type="ECO:0000313" key="9">
    <source>
        <dbReference type="Proteomes" id="UP000756921"/>
    </source>
</evidence>
<dbReference type="GO" id="GO:0008270">
    <property type="term" value="F:zinc ion binding"/>
    <property type="evidence" value="ECO:0007669"/>
    <property type="project" value="UniProtKB-KW"/>
</dbReference>
<keyword evidence="3 5" id="KW-0863">Zinc-finger</keyword>
<protein>
    <submittedName>
        <fullName evidence="8">Exonuclease</fullName>
    </submittedName>
</protein>
<feature type="region of interest" description="Disordered" evidence="6">
    <location>
        <begin position="301"/>
        <end position="331"/>
    </location>
</feature>
<dbReference type="AlphaFoldDB" id="A0A9P6GM81"/>
<dbReference type="Gene3D" id="3.30.160.60">
    <property type="entry name" value="Classic Zinc Finger"/>
    <property type="match status" value="2"/>
</dbReference>
<keyword evidence="8" id="KW-0378">Hydrolase</keyword>
<keyword evidence="2" id="KW-0677">Repeat</keyword>
<accession>A0A9P6GM81</accession>
<name>A0A9P6GM81_9PLEO</name>
<dbReference type="GO" id="GO:0000981">
    <property type="term" value="F:DNA-binding transcription factor activity, RNA polymerase II-specific"/>
    <property type="evidence" value="ECO:0007669"/>
    <property type="project" value="TreeGrafter"/>
</dbReference>
<evidence type="ECO:0000256" key="4">
    <source>
        <dbReference type="ARBA" id="ARBA00022833"/>
    </source>
</evidence>
<dbReference type="PROSITE" id="PS00028">
    <property type="entry name" value="ZINC_FINGER_C2H2_1"/>
    <property type="match status" value="6"/>
</dbReference>
<dbReference type="InterPro" id="IPR012337">
    <property type="entry name" value="RNaseH-like_sf"/>
</dbReference>
<feature type="domain" description="C2H2-type" evidence="7">
    <location>
        <begin position="8"/>
        <end position="35"/>
    </location>
</feature>
<organism evidence="8 9">
    <name type="scientific">Paraphaeosphaeria minitans</name>
    <dbReference type="NCBI Taxonomy" id="565426"/>
    <lineage>
        <taxon>Eukaryota</taxon>
        <taxon>Fungi</taxon>
        <taxon>Dikarya</taxon>
        <taxon>Ascomycota</taxon>
        <taxon>Pezizomycotina</taxon>
        <taxon>Dothideomycetes</taxon>
        <taxon>Pleosporomycetidae</taxon>
        <taxon>Pleosporales</taxon>
        <taxon>Massarineae</taxon>
        <taxon>Didymosphaeriaceae</taxon>
        <taxon>Paraphaeosphaeria</taxon>
    </lineage>
</organism>
<feature type="domain" description="C2H2-type" evidence="7">
    <location>
        <begin position="279"/>
        <end position="305"/>
    </location>
</feature>
<reference evidence="8" key="1">
    <citation type="journal article" date="2020" name="Mol. Plant Microbe Interact.">
        <title>Genome Sequence of the Biocontrol Agent Coniothyrium minitans strain Conio (IMI 134523).</title>
        <authorList>
            <person name="Patel D."/>
            <person name="Shittu T.A."/>
            <person name="Baroncelli R."/>
            <person name="Muthumeenakshi S."/>
            <person name="Osborne T.H."/>
            <person name="Janganan T.K."/>
            <person name="Sreenivasaprasad S."/>
        </authorList>
    </citation>
    <scope>NUCLEOTIDE SEQUENCE</scope>
    <source>
        <strain evidence="8">Conio</strain>
    </source>
</reference>
<dbReference type="PANTHER" id="PTHR24409:SF295">
    <property type="entry name" value="AZ2-RELATED"/>
    <property type="match status" value="1"/>
</dbReference>
<keyword evidence="8" id="KW-0269">Exonuclease</keyword>
<feature type="domain" description="C2H2-type" evidence="7">
    <location>
        <begin position="355"/>
        <end position="381"/>
    </location>
</feature>
<dbReference type="OrthoDB" id="16516at2759"/>
<feature type="domain" description="C2H2-type" evidence="7">
    <location>
        <begin position="67"/>
        <end position="85"/>
    </location>
</feature>
<evidence type="ECO:0000256" key="6">
    <source>
        <dbReference type="SAM" id="MobiDB-lite"/>
    </source>
</evidence>
<dbReference type="GO" id="GO:0000977">
    <property type="term" value="F:RNA polymerase II transcription regulatory region sequence-specific DNA binding"/>
    <property type="evidence" value="ECO:0007669"/>
    <property type="project" value="TreeGrafter"/>
</dbReference>
<dbReference type="GO" id="GO:0004527">
    <property type="term" value="F:exonuclease activity"/>
    <property type="evidence" value="ECO:0007669"/>
    <property type="project" value="UniProtKB-KW"/>
</dbReference>
<dbReference type="InterPro" id="IPR036236">
    <property type="entry name" value="Znf_C2H2_sf"/>
</dbReference>
<evidence type="ECO:0000259" key="7">
    <source>
        <dbReference type="PROSITE" id="PS50157"/>
    </source>
</evidence>
<feature type="domain" description="C2H2-type" evidence="7">
    <location>
        <begin position="224"/>
        <end position="254"/>
    </location>
</feature>
<gene>
    <name evidence="8" type="ORF">PMIN01_03282</name>
</gene>
<evidence type="ECO:0000313" key="8">
    <source>
        <dbReference type="EMBL" id="KAF9737999.1"/>
    </source>
</evidence>
<keyword evidence="8" id="KW-0540">Nuclease</keyword>
<keyword evidence="1" id="KW-0479">Metal-binding</keyword>
<dbReference type="InterPro" id="IPR036397">
    <property type="entry name" value="RNaseH_sf"/>
</dbReference>
<dbReference type="Gene3D" id="3.30.420.10">
    <property type="entry name" value="Ribonuclease H-like superfamily/Ribonuclease H"/>
    <property type="match status" value="1"/>
</dbReference>
<dbReference type="InterPro" id="IPR013087">
    <property type="entry name" value="Znf_C2H2_type"/>
</dbReference>
<evidence type="ECO:0000256" key="3">
    <source>
        <dbReference type="ARBA" id="ARBA00022771"/>
    </source>
</evidence>
<proteinExistence type="predicted"/>
<dbReference type="EMBL" id="WJXW01000003">
    <property type="protein sequence ID" value="KAF9737999.1"/>
    <property type="molecule type" value="Genomic_DNA"/>
</dbReference>
<dbReference type="PROSITE" id="PS50157">
    <property type="entry name" value="ZINC_FINGER_C2H2_2"/>
    <property type="match status" value="6"/>
</dbReference>
<sequence>MVGRREMHHCALCSNTFKSKAAYNQHLATHEEPGKTQWPCSVCGFTFGDSYALETHKAQTRHSGEKYTCDKCGSVFQTHSKLKQHSQFPSPCYAVTSGTGHIRNTPLSQIRETATKTPTQAYGRAGYFDLDTPSSVKAPVVLPYGNAQDAPSRSSTPSDVSGVYCHDCRGAFQSMASYKRHCLSCTVQNRATVESGDTATQAGACLVPSSQGSHGTATNPATMVTCRLGSCNRSFVSQAALEQHERDAHDRLKCGVDGCASKFQSQTALDQHRKANHIFLCDAAGCVKPFLSQAKLAEHKKNSHAVGSQAPPIDQPTQWHPAPTAPDAPIQAAPSQAPVALPLVPTPPTVTSRSLICGLNNCSRVFRSEAGLKQHKIDSHSVGDRGLDLERKDSRMLPQSSRNQLQNLGLHRPSGSVPQPSRGIRHAVPLSTVGVPRHAQAPVAARQSLRNPVHVPLLPVPVPNDLPIASPADIDQANDLHDKIMRMLITADTAIHHTGKIVYDGVEWVRVSVDRQNEVASKFDELVHLKRLSKQGQAKHHVSYPTVFQGDFVGDYLGSNFEQLPEPRNGSLSVVALCCSKVLLENQCEELVKIAAVDVLTGRPLMSYLVCTSATENIRDWRASLTGLSSFQDFEAARAQKFRILKGWTAARAALGKFVDQNTIFLGYNLRCDLDAFRIRHGRCVDLVKVIEKAAEKRPLSKVQLRLEALLRDLLEKRLPTDRFGRDCLHDAFAVRELALYSIKHNEKFVKYVKDKAREYGLLNPTRQ</sequence>
<comment type="caution">
    <text evidence="8">The sequence shown here is derived from an EMBL/GenBank/DDBJ whole genome shotgun (WGS) entry which is preliminary data.</text>
</comment>
<evidence type="ECO:0000256" key="2">
    <source>
        <dbReference type="ARBA" id="ARBA00022737"/>
    </source>
</evidence>
<evidence type="ECO:0000256" key="5">
    <source>
        <dbReference type="PROSITE-ProRule" id="PRU00042"/>
    </source>
</evidence>
<feature type="domain" description="C2H2-type" evidence="7">
    <location>
        <begin position="38"/>
        <end position="67"/>
    </location>
</feature>
<dbReference type="SUPFAM" id="SSF57667">
    <property type="entry name" value="beta-beta-alpha zinc fingers"/>
    <property type="match status" value="2"/>
</dbReference>
<dbReference type="SUPFAM" id="SSF53098">
    <property type="entry name" value="Ribonuclease H-like"/>
    <property type="match status" value="1"/>
</dbReference>
<dbReference type="GO" id="GO:0005634">
    <property type="term" value="C:nucleus"/>
    <property type="evidence" value="ECO:0007669"/>
    <property type="project" value="TreeGrafter"/>
</dbReference>
<dbReference type="SMART" id="SM00355">
    <property type="entry name" value="ZnF_C2H2"/>
    <property type="match status" value="7"/>
</dbReference>
<dbReference type="Proteomes" id="UP000756921">
    <property type="component" value="Unassembled WGS sequence"/>
</dbReference>
<evidence type="ECO:0000256" key="1">
    <source>
        <dbReference type="ARBA" id="ARBA00022723"/>
    </source>
</evidence>
<keyword evidence="9" id="KW-1185">Reference proteome</keyword>